<accession>A0AAD9Z9U7</accession>
<evidence type="ECO:0000313" key="3">
    <source>
        <dbReference type="Proteomes" id="UP001276659"/>
    </source>
</evidence>
<dbReference type="EMBL" id="JASNWA010000007">
    <property type="protein sequence ID" value="KAK3172847.1"/>
    <property type="molecule type" value="Genomic_DNA"/>
</dbReference>
<sequence length="644" mass="72992">MSSGSGLGRRLSGRDKNKALPNLGPSSPQRAIVPQNEPRSYNLVVCGATQPTDGFIFSDFMGFCFALMQKGVGGDFMSCFPVDQHFAWLNKLNPKIKEIKFGKVSNVATRGVIEYSQQQYERHEYFWKQIGPIQLKGEVIKWIEEKIKSTVSGDVVNIIIEGHGDAKGRGLCLGPNRIFPQQMSDLTSKFRDGIQVNIITGACHSGAIADVISATGQKNRHVAAACAAEQVATAYKRSVSNRLRNSRFSQAFCQSLSRMKLPGVLQQHIVRLGEHETWMTAMCYRCISPNHADGLLSDSYTSYNEPNDITQLVEHMIFRDKVDVVYDPAITASRRRIEYPSINEAMLKVFRNWGPDKPYPYNNVKQEVQKLVKDEASKCDSNTPFQADSGLIEELVFQKACEPDFAQMLKTLYWRGRIQNAVLDTFTVLCNRGFLDLDCLQQPINFYNVSKPVSMLAWLISCFEGPHQEKSLDPPPFTYHNDQFDGPYIWLATMILRGSTNIKKLFETITLCQYLGGLNMVAFETWRKYSEMTDFVINPNEMAAQSFGPGYFGFWLPHGIQAFGDEAAQKFRAHINRFNRIESVFRSFFELPMEELWLESEQEALFNRFPRKMPGWKKSGDWKTVFAGSANTGLDTPPRTISSR</sequence>
<dbReference type="Proteomes" id="UP001276659">
    <property type="component" value="Unassembled WGS sequence"/>
</dbReference>
<protein>
    <submittedName>
        <fullName evidence="2">Uncharacterized protein</fullName>
    </submittedName>
</protein>
<feature type="compositionally biased region" description="Low complexity" evidence="1">
    <location>
        <begin position="1"/>
        <end position="10"/>
    </location>
</feature>
<name>A0AAD9Z9U7_9LECA</name>
<proteinExistence type="predicted"/>
<feature type="region of interest" description="Disordered" evidence="1">
    <location>
        <begin position="1"/>
        <end position="33"/>
    </location>
</feature>
<gene>
    <name evidence="2" type="ORF">OEA41_006172</name>
</gene>
<reference evidence="2" key="1">
    <citation type="submission" date="2022-11" db="EMBL/GenBank/DDBJ databases">
        <title>Chromosomal genome sequence assembly and mating type (MAT) locus characterization of the leprose asexual lichenized fungus Lepraria neglecta (Nyl.) Erichsen.</title>
        <authorList>
            <person name="Allen J.L."/>
            <person name="Pfeffer B."/>
        </authorList>
    </citation>
    <scope>NUCLEOTIDE SEQUENCE</scope>
    <source>
        <strain evidence="2">Allen 5258</strain>
    </source>
</reference>
<keyword evidence="3" id="KW-1185">Reference proteome</keyword>
<evidence type="ECO:0000313" key="2">
    <source>
        <dbReference type="EMBL" id="KAK3172847.1"/>
    </source>
</evidence>
<dbReference type="AlphaFoldDB" id="A0AAD9Z9U7"/>
<comment type="caution">
    <text evidence="2">The sequence shown here is derived from an EMBL/GenBank/DDBJ whole genome shotgun (WGS) entry which is preliminary data.</text>
</comment>
<organism evidence="2 3">
    <name type="scientific">Lepraria neglecta</name>
    <dbReference type="NCBI Taxonomy" id="209136"/>
    <lineage>
        <taxon>Eukaryota</taxon>
        <taxon>Fungi</taxon>
        <taxon>Dikarya</taxon>
        <taxon>Ascomycota</taxon>
        <taxon>Pezizomycotina</taxon>
        <taxon>Lecanoromycetes</taxon>
        <taxon>OSLEUM clade</taxon>
        <taxon>Lecanoromycetidae</taxon>
        <taxon>Lecanorales</taxon>
        <taxon>Lecanorineae</taxon>
        <taxon>Stereocaulaceae</taxon>
        <taxon>Lepraria</taxon>
    </lineage>
</organism>
<evidence type="ECO:0000256" key="1">
    <source>
        <dbReference type="SAM" id="MobiDB-lite"/>
    </source>
</evidence>